<accession>A0A5D2AYF5</accession>
<evidence type="ECO:0000256" key="1">
    <source>
        <dbReference type="SAM" id="Coils"/>
    </source>
</evidence>
<dbReference type="AlphaFoldDB" id="A0A5D2AYF5"/>
<dbReference type="Proteomes" id="UP000323506">
    <property type="component" value="Chromosome D10"/>
</dbReference>
<protein>
    <submittedName>
        <fullName evidence="2">Uncharacterized protein</fullName>
    </submittedName>
</protein>
<evidence type="ECO:0000313" key="2">
    <source>
        <dbReference type="EMBL" id="TYG49498.1"/>
    </source>
</evidence>
<feature type="coiled-coil region" evidence="1">
    <location>
        <begin position="41"/>
        <end position="68"/>
    </location>
</feature>
<gene>
    <name evidence="2" type="ORF">ES288_D10G099200v1</name>
</gene>
<evidence type="ECO:0000313" key="3">
    <source>
        <dbReference type="Proteomes" id="UP000323506"/>
    </source>
</evidence>
<dbReference type="EMBL" id="CM017710">
    <property type="protein sequence ID" value="TYG49498.1"/>
    <property type="molecule type" value="Genomic_DNA"/>
</dbReference>
<name>A0A5D2AYF5_GOSDA</name>
<proteinExistence type="predicted"/>
<reference evidence="2 3" key="1">
    <citation type="submission" date="2019-06" db="EMBL/GenBank/DDBJ databases">
        <title>WGS assembly of Gossypium darwinii.</title>
        <authorList>
            <person name="Chen Z.J."/>
            <person name="Sreedasyam A."/>
            <person name="Ando A."/>
            <person name="Song Q."/>
            <person name="De L."/>
            <person name="Hulse-Kemp A."/>
            <person name="Ding M."/>
            <person name="Ye W."/>
            <person name="Kirkbride R."/>
            <person name="Jenkins J."/>
            <person name="Plott C."/>
            <person name="Lovell J."/>
            <person name="Lin Y.-M."/>
            <person name="Vaughn R."/>
            <person name="Liu B."/>
            <person name="Li W."/>
            <person name="Simpson S."/>
            <person name="Scheffler B."/>
            <person name="Saski C."/>
            <person name="Grover C."/>
            <person name="Hu G."/>
            <person name="Conover J."/>
            <person name="Carlson J."/>
            <person name="Shu S."/>
            <person name="Boston L."/>
            <person name="Williams M."/>
            <person name="Peterson D."/>
            <person name="Mcgee K."/>
            <person name="Jones D."/>
            <person name="Wendel J."/>
            <person name="Stelly D."/>
            <person name="Grimwood J."/>
            <person name="Schmutz J."/>
        </authorList>
    </citation>
    <scope>NUCLEOTIDE SEQUENCE [LARGE SCALE GENOMIC DNA]</scope>
    <source>
        <strain evidence="2">1808015.09</strain>
    </source>
</reference>
<keyword evidence="3" id="KW-1185">Reference proteome</keyword>
<sequence length="161" mass="18427">MINNHGMMMCMRKFKSRKKGSVGCMGTISTSSLKFAPSSSKSQQNEKIERLKTEVQDLKEVLGNVLTLLQTKFPDDNVNVLTVMRAFNREVFDASSGLNLSQRPRNLSSSCSHQLDEDEDGKLCPSFIILYIISLFDFFKYIYIFQFYTSDTPKEYVKGYV</sequence>
<organism evidence="2 3">
    <name type="scientific">Gossypium darwinii</name>
    <name type="common">Darwin's cotton</name>
    <name type="synonym">Gossypium barbadense var. darwinii</name>
    <dbReference type="NCBI Taxonomy" id="34276"/>
    <lineage>
        <taxon>Eukaryota</taxon>
        <taxon>Viridiplantae</taxon>
        <taxon>Streptophyta</taxon>
        <taxon>Embryophyta</taxon>
        <taxon>Tracheophyta</taxon>
        <taxon>Spermatophyta</taxon>
        <taxon>Magnoliopsida</taxon>
        <taxon>eudicotyledons</taxon>
        <taxon>Gunneridae</taxon>
        <taxon>Pentapetalae</taxon>
        <taxon>rosids</taxon>
        <taxon>malvids</taxon>
        <taxon>Malvales</taxon>
        <taxon>Malvaceae</taxon>
        <taxon>Malvoideae</taxon>
        <taxon>Gossypium</taxon>
    </lineage>
</organism>
<keyword evidence="1" id="KW-0175">Coiled coil</keyword>